<dbReference type="AlphaFoldDB" id="A0A6A4HDY4"/>
<dbReference type="Gene3D" id="3.80.10.10">
    <property type="entry name" value="Ribonuclease Inhibitor"/>
    <property type="match status" value="1"/>
</dbReference>
<evidence type="ECO:0000313" key="2">
    <source>
        <dbReference type="Proteomes" id="UP000799118"/>
    </source>
</evidence>
<dbReference type="EMBL" id="ML769531">
    <property type="protein sequence ID" value="KAE9395444.1"/>
    <property type="molecule type" value="Genomic_DNA"/>
</dbReference>
<organism evidence="1 2">
    <name type="scientific">Gymnopus androsaceus JB14</name>
    <dbReference type="NCBI Taxonomy" id="1447944"/>
    <lineage>
        <taxon>Eukaryota</taxon>
        <taxon>Fungi</taxon>
        <taxon>Dikarya</taxon>
        <taxon>Basidiomycota</taxon>
        <taxon>Agaricomycotina</taxon>
        <taxon>Agaricomycetes</taxon>
        <taxon>Agaricomycetidae</taxon>
        <taxon>Agaricales</taxon>
        <taxon>Marasmiineae</taxon>
        <taxon>Omphalotaceae</taxon>
        <taxon>Gymnopus</taxon>
    </lineage>
</organism>
<dbReference type="Proteomes" id="UP000799118">
    <property type="component" value="Unassembled WGS sequence"/>
</dbReference>
<accession>A0A6A4HDY4</accession>
<gene>
    <name evidence="1" type="ORF">BT96DRAFT_146423</name>
</gene>
<dbReference type="OrthoDB" id="3266451at2759"/>
<protein>
    <submittedName>
        <fullName evidence="1">Uncharacterized protein</fullName>
    </submittedName>
</protein>
<sequence length="189" mass="20449">MFPSFTFPSLGELVIYSQDGSSANLIWPPDAFSAFISRSSCALRTLSLSSVTISDLDLAAALRLLPSLISFSVDGLVNPEGGSPITSYFLSRLTLHDSGPPLLPKLRSLFITFHETGFDDAAFVGIASSRWLPDPAHAAAIGIDCLRTLVLHFEKREVDEDVYRPLYDLDRKGMQVVITGKGSNGIEGS</sequence>
<name>A0A6A4HDY4_9AGAR</name>
<proteinExistence type="predicted"/>
<keyword evidence="2" id="KW-1185">Reference proteome</keyword>
<dbReference type="InterPro" id="IPR032675">
    <property type="entry name" value="LRR_dom_sf"/>
</dbReference>
<evidence type="ECO:0000313" key="1">
    <source>
        <dbReference type="EMBL" id="KAE9395444.1"/>
    </source>
</evidence>
<reference evidence="1" key="1">
    <citation type="journal article" date="2019" name="Environ. Microbiol.">
        <title>Fungal ecological strategies reflected in gene transcription - a case study of two litter decomposers.</title>
        <authorList>
            <person name="Barbi F."/>
            <person name="Kohler A."/>
            <person name="Barry K."/>
            <person name="Baskaran P."/>
            <person name="Daum C."/>
            <person name="Fauchery L."/>
            <person name="Ihrmark K."/>
            <person name="Kuo A."/>
            <person name="LaButti K."/>
            <person name="Lipzen A."/>
            <person name="Morin E."/>
            <person name="Grigoriev I.V."/>
            <person name="Henrissat B."/>
            <person name="Lindahl B."/>
            <person name="Martin F."/>
        </authorList>
    </citation>
    <scope>NUCLEOTIDE SEQUENCE</scope>
    <source>
        <strain evidence="1">JB14</strain>
    </source>
</reference>